<evidence type="ECO:0000256" key="6">
    <source>
        <dbReference type="ARBA" id="ARBA00022749"/>
    </source>
</evidence>
<dbReference type="CDD" id="cd00381">
    <property type="entry name" value="IMPDH"/>
    <property type="match status" value="1"/>
</dbReference>
<evidence type="ECO:0000256" key="17">
    <source>
        <dbReference type="PIRSR" id="PIRSR000130-4"/>
    </source>
</evidence>
<name>A0A455T557_9CHLR</name>
<protein>
    <recommendedName>
        <fullName evidence="13 20">Inosine-5'-monophosphate dehydrogenase</fullName>
        <shortName evidence="13">IMP dehydrogenase</shortName>
        <shortName evidence="13">IMPD</shortName>
        <shortName evidence="13">IMPDH</shortName>
        <ecNumber evidence="13 20">1.1.1.205</ecNumber>
    </recommendedName>
</protein>
<dbReference type="UniPathway" id="UPA00601">
    <property type="reaction ID" value="UER00295"/>
</dbReference>
<dbReference type="EC" id="1.1.1.205" evidence="13 20"/>
<evidence type="ECO:0000256" key="7">
    <source>
        <dbReference type="ARBA" id="ARBA00022755"/>
    </source>
</evidence>
<dbReference type="PROSITE" id="PS00487">
    <property type="entry name" value="IMP_DH_GMP_RED"/>
    <property type="match status" value="1"/>
</dbReference>
<accession>A0A455T557</accession>
<evidence type="ECO:0000256" key="12">
    <source>
        <dbReference type="ARBA" id="ARBA00048028"/>
    </source>
</evidence>
<dbReference type="GO" id="GO:0000166">
    <property type="term" value="F:nucleotide binding"/>
    <property type="evidence" value="ECO:0007669"/>
    <property type="project" value="UniProtKB-UniRule"/>
</dbReference>
<feature type="binding site" description="in other chain" evidence="13 17">
    <location>
        <position position="329"/>
    </location>
    <ligand>
        <name>K(+)</name>
        <dbReference type="ChEBI" id="CHEBI:29103"/>
        <note>ligand shared between two tetrameric partners</note>
    </ligand>
</feature>
<feature type="binding site" evidence="13 16">
    <location>
        <begin position="325"/>
        <end position="327"/>
    </location>
    <ligand>
        <name>NAD(+)</name>
        <dbReference type="ChEBI" id="CHEBI:57540"/>
    </ligand>
</feature>
<dbReference type="PROSITE" id="PS51371">
    <property type="entry name" value="CBS"/>
    <property type="match status" value="2"/>
</dbReference>
<dbReference type="InterPro" id="IPR005990">
    <property type="entry name" value="IMP_DH"/>
</dbReference>
<dbReference type="SMART" id="SM01240">
    <property type="entry name" value="IMPDH"/>
    <property type="match status" value="1"/>
</dbReference>
<evidence type="ECO:0000256" key="15">
    <source>
        <dbReference type="PIRSR" id="PIRSR000130-2"/>
    </source>
</evidence>
<dbReference type="NCBIfam" id="TIGR01302">
    <property type="entry name" value="IMP_dehydrog"/>
    <property type="match status" value="1"/>
</dbReference>
<evidence type="ECO:0000256" key="14">
    <source>
        <dbReference type="PIRSR" id="PIRSR000130-1"/>
    </source>
</evidence>
<feature type="binding site" evidence="13 15">
    <location>
        <position position="330"/>
    </location>
    <ligand>
        <name>IMP</name>
        <dbReference type="ChEBI" id="CHEBI:58053"/>
    </ligand>
</feature>
<dbReference type="CDD" id="cd04601">
    <property type="entry name" value="CBS_pair_IMPDH"/>
    <property type="match status" value="1"/>
</dbReference>
<evidence type="ECO:0000256" key="9">
    <source>
        <dbReference type="ARBA" id="ARBA00023002"/>
    </source>
</evidence>
<dbReference type="PANTHER" id="PTHR11911">
    <property type="entry name" value="INOSINE-5-MONOPHOSPHATE DEHYDROGENASE RELATED"/>
    <property type="match status" value="1"/>
</dbReference>
<evidence type="ECO:0000256" key="13">
    <source>
        <dbReference type="HAMAP-Rule" id="MF_01964"/>
    </source>
</evidence>
<dbReference type="Gene3D" id="3.20.20.70">
    <property type="entry name" value="Aldolase class I"/>
    <property type="match status" value="1"/>
</dbReference>
<feature type="binding site" evidence="13 15">
    <location>
        <begin position="388"/>
        <end position="389"/>
    </location>
    <ligand>
        <name>IMP</name>
        <dbReference type="ChEBI" id="CHEBI:58053"/>
    </ligand>
</feature>
<evidence type="ECO:0000256" key="8">
    <source>
        <dbReference type="ARBA" id="ARBA00022958"/>
    </source>
</evidence>
<keyword evidence="8 13" id="KW-0630">Potassium</keyword>
<feature type="domain" description="CBS" evidence="21">
    <location>
        <begin position="180"/>
        <end position="240"/>
    </location>
</feature>
<dbReference type="InterPro" id="IPR000644">
    <property type="entry name" value="CBS_dom"/>
</dbReference>
<dbReference type="EMBL" id="AP019377">
    <property type="protein sequence ID" value="BBH95056.1"/>
    <property type="molecule type" value="Genomic_DNA"/>
</dbReference>
<feature type="active site" description="Thioimidate intermediate" evidence="13 14">
    <location>
        <position position="332"/>
    </location>
</feature>
<feature type="binding site" description="in other chain" evidence="13 17">
    <location>
        <position position="332"/>
    </location>
    <ligand>
        <name>K(+)</name>
        <dbReference type="ChEBI" id="CHEBI:29103"/>
        <note>ligand shared between two tetrameric partners</note>
    </ligand>
</feature>
<dbReference type="SUPFAM" id="SSF54631">
    <property type="entry name" value="CBS-domain pair"/>
    <property type="match status" value="1"/>
</dbReference>
<dbReference type="SMART" id="SM00116">
    <property type="entry name" value="CBS"/>
    <property type="match status" value="2"/>
</dbReference>
<evidence type="ECO:0000259" key="21">
    <source>
        <dbReference type="PROSITE" id="PS51371"/>
    </source>
</evidence>
<proteinExistence type="inferred from homology"/>
<dbReference type="Pfam" id="PF00571">
    <property type="entry name" value="CBS"/>
    <property type="match status" value="2"/>
</dbReference>
<feature type="domain" description="CBS" evidence="21">
    <location>
        <begin position="121"/>
        <end position="178"/>
    </location>
</feature>
<comment type="caution">
    <text evidence="13">Lacks conserved residue(s) required for the propagation of feature annotation.</text>
</comment>
<gene>
    <name evidence="13 22" type="primary">guaB</name>
    <name evidence="22" type="ORF">KTA_32550</name>
</gene>
<evidence type="ECO:0000256" key="1">
    <source>
        <dbReference type="ARBA" id="ARBA00001958"/>
    </source>
</evidence>
<evidence type="ECO:0000256" key="20">
    <source>
        <dbReference type="RuleBase" id="RU003928"/>
    </source>
</evidence>
<keyword evidence="9 13" id="KW-0560">Oxidoreductase</keyword>
<feature type="binding site" evidence="13">
    <location>
        <position position="274"/>
    </location>
    <ligand>
        <name>NAD(+)</name>
        <dbReference type="ChEBI" id="CHEBI:57540"/>
    </ligand>
</feature>
<evidence type="ECO:0000256" key="4">
    <source>
        <dbReference type="ARBA" id="ARBA00022723"/>
    </source>
</evidence>
<dbReference type="InterPro" id="IPR046342">
    <property type="entry name" value="CBS_dom_sf"/>
</dbReference>
<feature type="binding site" evidence="13 15">
    <location>
        <position position="445"/>
    </location>
    <ligand>
        <name>IMP</name>
        <dbReference type="ChEBI" id="CHEBI:58053"/>
    </ligand>
</feature>
<feature type="binding site" evidence="13 15">
    <location>
        <begin position="412"/>
        <end position="416"/>
    </location>
    <ligand>
        <name>IMP</name>
        <dbReference type="ChEBI" id="CHEBI:58053"/>
    </ligand>
</feature>
<organism evidence="22">
    <name type="scientific">Thermogemmatispora argillosa</name>
    <dbReference type="NCBI Taxonomy" id="2045280"/>
    <lineage>
        <taxon>Bacteria</taxon>
        <taxon>Bacillati</taxon>
        <taxon>Chloroflexota</taxon>
        <taxon>Ktedonobacteria</taxon>
        <taxon>Thermogemmatisporales</taxon>
        <taxon>Thermogemmatisporaceae</taxon>
        <taxon>Thermogemmatispora</taxon>
    </lineage>
</organism>
<dbReference type="AlphaFoldDB" id="A0A455T557"/>
<keyword evidence="6 13" id="KW-0332">GMP biosynthesis</keyword>
<comment type="cofactor">
    <cofactor evidence="1 13">
        <name>K(+)</name>
        <dbReference type="ChEBI" id="CHEBI:29103"/>
    </cofactor>
</comment>
<dbReference type="FunFam" id="3.20.20.70:FF:000003">
    <property type="entry name" value="GMP reductase"/>
    <property type="match status" value="1"/>
</dbReference>
<evidence type="ECO:0000256" key="5">
    <source>
        <dbReference type="ARBA" id="ARBA00022737"/>
    </source>
</evidence>
<dbReference type="GO" id="GO:0006177">
    <property type="term" value="P:GMP biosynthetic process"/>
    <property type="evidence" value="ECO:0007669"/>
    <property type="project" value="UniProtKB-UniRule"/>
</dbReference>
<comment type="subunit">
    <text evidence="3 13">Homotetramer.</text>
</comment>
<dbReference type="InterPro" id="IPR013785">
    <property type="entry name" value="Aldolase_TIM"/>
</dbReference>
<comment type="similarity">
    <text evidence="2 13 19">Belongs to the IMPDH/GMPR family.</text>
</comment>
<dbReference type="PANTHER" id="PTHR11911:SF111">
    <property type="entry name" value="INOSINE-5'-MONOPHOSPHATE DEHYDROGENASE"/>
    <property type="match status" value="1"/>
</dbReference>
<evidence type="ECO:0000256" key="11">
    <source>
        <dbReference type="ARBA" id="ARBA00023122"/>
    </source>
</evidence>
<keyword evidence="7 13" id="KW-0658">Purine biosynthesis</keyword>
<evidence type="ECO:0000256" key="18">
    <source>
        <dbReference type="PROSITE-ProRule" id="PRU00703"/>
    </source>
</evidence>
<feature type="binding site" evidence="16">
    <location>
        <begin position="274"/>
        <end position="276"/>
    </location>
    <ligand>
        <name>NAD(+)</name>
        <dbReference type="ChEBI" id="CHEBI:57540"/>
    </ligand>
</feature>
<dbReference type="GO" id="GO:0003938">
    <property type="term" value="F:IMP dehydrogenase activity"/>
    <property type="evidence" value="ECO:0007669"/>
    <property type="project" value="UniProtKB-UniRule"/>
</dbReference>
<dbReference type="GO" id="GO:0046872">
    <property type="term" value="F:metal ion binding"/>
    <property type="evidence" value="ECO:0007669"/>
    <property type="project" value="UniProtKB-UniRule"/>
</dbReference>
<comment type="function">
    <text evidence="13">Catalyzes the conversion of inosine 5'-phosphate (IMP) to xanthosine 5'-phosphate (XMP), the first committed and rate-limiting step in the de novo synthesis of guanine nucleotides, and therefore plays an important role in the regulation of cell growth.</text>
</comment>
<comment type="activity regulation">
    <text evidence="13">Mycophenolic acid (MPA) is a non-competitive inhibitor that prevents formation of the closed enzyme conformation by binding to the same site as the amobile flap. In contrast, mizoribine monophosphate (MZP) is a competitive inhibitor that induces the closed conformation. MPA is a potent inhibitor of mammalian IMPDHs but a poor inhibitor of the bacterial enzymes. MZP is a more potent inhibitor of bacterial IMPDH.</text>
</comment>
<feature type="active site" description="Proton acceptor" evidence="13 14">
    <location>
        <position position="430"/>
    </location>
</feature>
<dbReference type="InterPro" id="IPR015875">
    <property type="entry name" value="IMP_DH/GMP_Rdtase_CS"/>
</dbReference>
<dbReference type="HAMAP" id="MF_01964">
    <property type="entry name" value="IMPDH"/>
    <property type="match status" value="1"/>
</dbReference>
<dbReference type="InterPro" id="IPR001093">
    <property type="entry name" value="IMP_DH_GMPRt"/>
</dbReference>
<evidence type="ECO:0000256" key="10">
    <source>
        <dbReference type="ARBA" id="ARBA00023027"/>
    </source>
</evidence>
<sequence>MAEAHTAETIDDLQAHPAIAPAELELDGREKFVGEGLTFDDVLIIPAASRVLPRDVSTKARLTRTISVNIPIVSAAMDTVTEARMAIALAREGGIGVIHRNLSIEDQAREVDKVKRSESGMITDPVTLGPQASLREALQVMQHFHISGIPVVENGKLVGILTNRDIRFETNLDRPVSELMTRENLITVPVGTTLEQARDILHRHKIEKLPVVDEHGMLRGLITIKDIQKKILYPNAAKDEYGRLRVAAAVGVGPDTDARAGALVEEGADVLVVDTSHGHSQMVVDTVARLKRLFGERVQIMAGNVVTGEATEALIQAGADAVKVGIGAGSICTTRVIAGVGMPQITAIYECARVARRYGIPIVGDGGIQYSGDIAKAIAAGADTVMLGSLLAGVDESPGELIISHGERFKDYRGMGSIAAMKQRSYSKDRYFQGEVGDESQLIAEGIEARVPYKGMLGPLVHQLVGGLRQAMGYAGCATIEEMQTRTRFVRITSAGLRESHPHDVMITKEAPNYGTKFR</sequence>
<feature type="binding site" evidence="13">
    <location>
        <position position="500"/>
    </location>
    <ligand>
        <name>K(+)</name>
        <dbReference type="ChEBI" id="CHEBI:29103"/>
        <note>ligand shared between two tetrameric partners</note>
    </ligand>
</feature>
<keyword evidence="11 18" id="KW-0129">CBS domain</keyword>
<keyword evidence="5" id="KW-0677">Repeat</keyword>
<dbReference type="PIRSF" id="PIRSF000130">
    <property type="entry name" value="IMPDH"/>
    <property type="match status" value="1"/>
</dbReference>
<keyword evidence="10 13" id="KW-0520">NAD</keyword>
<dbReference type="SUPFAM" id="SSF51412">
    <property type="entry name" value="Inosine monophosphate dehydrogenase (IMPDH)"/>
    <property type="match status" value="1"/>
</dbReference>
<evidence type="ECO:0000313" key="22">
    <source>
        <dbReference type="EMBL" id="BBH95056.1"/>
    </source>
</evidence>
<feature type="binding site" evidence="13">
    <location>
        <position position="499"/>
    </location>
    <ligand>
        <name>K(+)</name>
        <dbReference type="ChEBI" id="CHEBI:29103"/>
        <note>ligand shared between two tetrameric partners</note>
    </ligand>
</feature>
<evidence type="ECO:0000256" key="2">
    <source>
        <dbReference type="ARBA" id="ARBA00005502"/>
    </source>
</evidence>
<evidence type="ECO:0000256" key="19">
    <source>
        <dbReference type="RuleBase" id="RU003927"/>
    </source>
</evidence>
<dbReference type="GO" id="GO:0006183">
    <property type="term" value="P:GTP biosynthetic process"/>
    <property type="evidence" value="ECO:0007669"/>
    <property type="project" value="TreeGrafter"/>
</dbReference>
<comment type="pathway">
    <text evidence="13 20">Purine metabolism; XMP biosynthesis via de novo pathway; XMP from IMP: step 1/1.</text>
</comment>
<feature type="binding site" description="in other chain" evidence="13 17">
    <location>
        <position position="327"/>
    </location>
    <ligand>
        <name>K(+)</name>
        <dbReference type="ChEBI" id="CHEBI:29103"/>
        <note>ligand shared between two tetrameric partners</note>
    </ligand>
</feature>
<feature type="binding site" evidence="13">
    <location>
        <position position="501"/>
    </location>
    <ligand>
        <name>K(+)</name>
        <dbReference type="ChEBI" id="CHEBI:29103"/>
        <note>ligand shared between two tetrameric partners</note>
    </ligand>
</feature>
<feature type="binding site" evidence="13 15">
    <location>
        <begin position="365"/>
        <end position="367"/>
    </location>
    <ligand>
        <name>IMP</name>
        <dbReference type="ChEBI" id="CHEBI:58053"/>
    </ligand>
</feature>
<comment type="catalytic activity">
    <reaction evidence="12 13 20">
        <text>IMP + NAD(+) + H2O = XMP + NADH + H(+)</text>
        <dbReference type="Rhea" id="RHEA:11708"/>
        <dbReference type="ChEBI" id="CHEBI:15377"/>
        <dbReference type="ChEBI" id="CHEBI:15378"/>
        <dbReference type="ChEBI" id="CHEBI:57464"/>
        <dbReference type="ChEBI" id="CHEBI:57540"/>
        <dbReference type="ChEBI" id="CHEBI:57945"/>
        <dbReference type="ChEBI" id="CHEBI:58053"/>
        <dbReference type="EC" id="1.1.1.205"/>
    </reaction>
</comment>
<dbReference type="Pfam" id="PF00478">
    <property type="entry name" value="IMPDH"/>
    <property type="match status" value="1"/>
</dbReference>
<evidence type="ECO:0000256" key="16">
    <source>
        <dbReference type="PIRSR" id="PIRSR000130-3"/>
    </source>
</evidence>
<evidence type="ECO:0000256" key="3">
    <source>
        <dbReference type="ARBA" id="ARBA00011881"/>
    </source>
</evidence>
<reference evidence="22" key="1">
    <citation type="submission" date="2018-12" db="EMBL/GenBank/DDBJ databases">
        <title>Novel natural products biosynthetic potential of the class Ktedonobacteria.</title>
        <authorList>
            <person name="Zheng Y."/>
            <person name="Saitou A."/>
            <person name="Wang C.M."/>
            <person name="Toyoda A."/>
            <person name="Minakuchi Y."/>
            <person name="Sekiguchi Y."/>
            <person name="Ueda K."/>
            <person name="Takano H."/>
            <person name="Sakai Y."/>
            <person name="Yokota A."/>
            <person name="Yabe S."/>
        </authorList>
    </citation>
    <scope>NUCLEOTIDE SEQUENCE</scope>
    <source>
        <strain evidence="22">A3-2</strain>
    </source>
</reference>
<keyword evidence="4 13" id="KW-0479">Metal-binding</keyword>